<dbReference type="SUPFAM" id="SSF52972">
    <property type="entry name" value="ITPase-like"/>
    <property type="match status" value="1"/>
</dbReference>
<dbReference type="Pfam" id="PF01725">
    <property type="entry name" value="Ham1p_like"/>
    <property type="match status" value="1"/>
</dbReference>
<evidence type="ECO:0000256" key="1">
    <source>
        <dbReference type="ARBA" id="ARBA00008023"/>
    </source>
</evidence>
<dbReference type="GO" id="GO:0005737">
    <property type="term" value="C:cytoplasm"/>
    <property type="evidence" value="ECO:0007669"/>
    <property type="project" value="TreeGrafter"/>
</dbReference>
<dbReference type="EMBL" id="MIJF01000035">
    <property type="protein sequence ID" value="OEF99049.1"/>
    <property type="molecule type" value="Genomic_DNA"/>
</dbReference>
<dbReference type="GO" id="GO:0009143">
    <property type="term" value="P:nucleoside triphosphate catabolic process"/>
    <property type="evidence" value="ECO:0007669"/>
    <property type="project" value="InterPro"/>
</dbReference>
<name>A0A1D2YTP3_9BACI</name>
<organism evidence="3 4">
    <name type="scientific">Vulcanibacillus modesticaldus</name>
    <dbReference type="NCBI Taxonomy" id="337097"/>
    <lineage>
        <taxon>Bacteria</taxon>
        <taxon>Bacillati</taxon>
        <taxon>Bacillota</taxon>
        <taxon>Bacilli</taxon>
        <taxon>Bacillales</taxon>
        <taxon>Bacillaceae</taxon>
        <taxon>Vulcanibacillus</taxon>
    </lineage>
</organism>
<evidence type="ECO:0000313" key="3">
    <source>
        <dbReference type="EMBL" id="OEF99049.1"/>
    </source>
</evidence>
<proteinExistence type="inferred from homology"/>
<dbReference type="InterPro" id="IPR029001">
    <property type="entry name" value="ITPase-like_fam"/>
</dbReference>
<dbReference type="Proteomes" id="UP000243739">
    <property type="component" value="Unassembled WGS sequence"/>
</dbReference>
<comment type="similarity">
    <text evidence="1">Belongs to the HAM1 NTPase family.</text>
</comment>
<dbReference type="PANTHER" id="PTHR11067">
    <property type="entry name" value="INOSINE TRIPHOSPHATE PYROPHOSPHATASE/HAM1 PROTEIN"/>
    <property type="match status" value="1"/>
</dbReference>
<keyword evidence="4" id="KW-1185">Reference proteome</keyword>
<dbReference type="RefSeq" id="WP_069657026.1">
    <property type="nucleotide sequence ID" value="NZ_MIJF01000035.1"/>
</dbReference>
<accession>A0A1D2YTP3</accession>
<dbReference type="InterPro" id="IPR002637">
    <property type="entry name" value="RdgB/HAM1"/>
</dbReference>
<dbReference type="AlphaFoldDB" id="A0A1D2YTP3"/>
<dbReference type="GO" id="GO:0047429">
    <property type="term" value="F:nucleoside triphosphate diphosphatase activity"/>
    <property type="evidence" value="ECO:0007669"/>
    <property type="project" value="InterPro"/>
</dbReference>
<dbReference type="STRING" id="337097.BHF71_02365"/>
<evidence type="ECO:0000256" key="2">
    <source>
        <dbReference type="ARBA" id="ARBA00022801"/>
    </source>
</evidence>
<dbReference type="PANTHER" id="PTHR11067:SF9">
    <property type="entry name" value="INOSINE TRIPHOSPHATE PYROPHOSPHATASE"/>
    <property type="match status" value="1"/>
</dbReference>
<evidence type="ECO:0008006" key="5">
    <source>
        <dbReference type="Google" id="ProtNLM"/>
    </source>
</evidence>
<dbReference type="Gene3D" id="3.90.950.10">
    <property type="match status" value="1"/>
</dbReference>
<keyword evidence="2" id="KW-0378">Hydrolase</keyword>
<protein>
    <recommendedName>
        <fullName evidence="5">Non-canonical purine NTP pyrophosphatase</fullName>
    </recommendedName>
</protein>
<reference evidence="3 4" key="1">
    <citation type="submission" date="2016-09" db="EMBL/GenBank/DDBJ databases">
        <title>Draft genome sequence for the type strain of Vulcanibacillus modesticaldus BR, a strictly anaerobic, moderately thermophilic, and nitrate-reducing bacterium from deep sea-hydrothermal vents of the Mid-Atlantic Ridge.</title>
        <authorList>
            <person name="Abin C.A."/>
            <person name="Hollibaugh J.T."/>
        </authorList>
    </citation>
    <scope>NUCLEOTIDE SEQUENCE [LARGE SCALE GENOMIC DNA]</scope>
    <source>
        <strain evidence="3 4">BR</strain>
    </source>
</reference>
<sequence>MKIIFFTSNLEKLNEARLALAPFGLDVEGKHFPFNEPSEGKMEEIALVKLSQIDSIDPDTPFIVDDSGIFFQAYTDFPGILSGRVFRMIGYRGIDKLLQNEDRRAYFQGVIALKWKKDVKFFYGKTYGRIIEKMPKGVQSSYFPFDPIFMPDGADKVFAEMSKDEKLKYSYRRKALEELGKWIKERPSEEETNAQI</sequence>
<gene>
    <name evidence="3" type="ORF">BHF71_02365</name>
</gene>
<comment type="caution">
    <text evidence="3">The sequence shown here is derived from an EMBL/GenBank/DDBJ whole genome shotgun (WGS) entry which is preliminary data.</text>
</comment>
<evidence type="ECO:0000313" key="4">
    <source>
        <dbReference type="Proteomes" id="UP000243739"/>
    </source>
</evidence>
<dbReference type="CDD" id="cd00515">
    <property type="entry name" value="HAM1"/>
    <property type="match status" value="1"/>
</dbReference>